<feature type="domain" description="SAM" evidence="4">
    <location>
        <begin position="324"/>
        <end position="387"/>
    </location>
</feature>
<dbReference type="KEGG" id="cvn:111106592"/>
<dbReference type="OrthoDB" id="448455at2759"/>
<accession>A0A8B8B314</accession>
<dbReference type="Gene3D" id="1.25.40.20">
    <property type="entry name" value="Ankyrin repeat-containing domain"/>
    <property type="match status" value="2"/>
</dbReference>
<gene>
    <name evidence="6" type="primary">LOC111106592</name>
</gene>
<evidence type="ECO:0000256" key="1">
    <source>
        <dbReference type="PROSITE-ProRule" id="PRU00023"/>
    </source>
</evidence>
<proteinExistence type="predicted"/>
<feature type="compositionally biased region" description="Basic and acidic residues" evidence="3">
    <location>
        <begin position="37"/>
        <end position="49"/>
    </location>
</feature>
<feature type="coiled-coil region" evidence="2">
    <location>
        <begin position="455"/>
        <end position="482"/>
    </location>
</feature>
<keyword evidence="5" id="KW-1185">Reference proteome</keyword>
<dbReference type="InterPro" id="IPR013761">
    <property type="entry name" value="SAM/pointed_sf"/>
</dbReference>
<feature type="compositionally biased region" description="Acidic residues" evidence="3">
    <location>
        <begin position="21"/>
        <end position="32"/>
    </location>
</feature>
<evidence type="ECO:0000256" key="3">
    <source>
        <dbReference type="SAM" id="MobiDB-lite"/>
    </source>
</evidence>
<evidence type="ECO:0000313" key="6">
    <source>
        <dbReference type="RefSeq" id="XP_022297029.1"/>
    </source>
</evidence>
<keyword evidence="1" id="KW-0040">ANK repeat</keyword>
<protein>
    <submittedName>
        <fullName evidence="6">Ankyrin repeat, SAM and basic leucine zipper domain-containing protein 1-like</fullName>
    </submittedName>
</protein>
<dbReference type="InterPro" id="IPR001660">
    <property type="entry name" value="SAM"/>
</dbReference>
<name>A0A8B8B314_CRAVI</name>
<dbReference type="SMART" id="SM00248">
    <property type="entry name" value="ANK"/>
    <property type="match status" value="6"/>
</dbReference>
<dbReference type="AlphaFoldDB" id="A0A8B8B314"/>
<feature type="repeat" description="ANK" evidence="1">
    <location>
        <begin position="125"/>
        <end position="157"/>
    </location>
</feature>
<feature type="repeat" description="ANK" evidence="1">
    <location>
        <begin position="229"/>
        <end position="255"/>
    </location>
</feature>
<dbReference type="PROSITE" id="PS50088">
    <property type="entry name" value="ANK_REPEAT"/>
    <property type="match status" value="3"/>
</dbReference>
<dbReference type="SMART" id="SM00454">
    <property type="entry name" value="SAM"/>
    <property type="match status" value="1"/>
</dbReference>
<dbReference type="InterPro" id="IPR036770">
    <property type="entry name" value="Ankyrin_rpt-contain_sf"/>
</dbReference>
<dbReference type="Pfam" id="PF00536">
    <property type="entry name" value="SAM_1"/>
    <property type="match status" value="1"/>
</dbReference>
<evidence type="ECO:0000313" key="5">
    <source>
        <dbReference type="Proteomes" id="UP000694844"/>
    </source>
</evidence>
<dbReference type="PANTHER" id="PTHR24157:SF3">
    <property type="entry name" value="ANKYRIN REPEAT, SAM AND BASIC LEUCINE ZIPPER DOMAIN-CONTAINING PROTEIN 1"/>
    <property type="match status" value="1"/>
</dbReference>
<sequence>MSSAPKRKMATSMDFCPGGAEFDEDDDFDEGFLFDQNDIKDHDGRDSHETLNGNANSYENRGGFGTPSSPSKSIKTRQPAMTERRAREISTVGADDFRMAVLRGSLDAVKDFINKGFNVNTVLKCGWTPLMYAVSSAFPQITKFLLDNGADPHGHKDMYTVLMAACGSAANQEENILQCVSYLLERGVNVNTHDRYHMSPLMYACREGRVKVVSKLLDNNANINKQDSRGWTPLSWAVSKNHQGVVKLLVERGADTQKLHCDGQTALDIAIAMDLQPIMTLLGGNPDPSVSTGCNNSALPTTNGWTKPPNSTVPETSMSSKKAIIYGELEMFLTGLGLNHLVQVFQQQQVDFDMFLQLTDEDLIKMGIDQIGVHKKILDGIHTVHKRDWEKGSLSSVKYNKKMSCVEAVAMTANISKHTKYLTSTIHYIADQVTLNSPLLDIQDGATPKQLEKHCKETLVNVRLLEEELKRLSSRLQKVFGKRNVDPPDLVTSPVHRKSRVNYKRVLLASSVCIPVGIVLYYRKDLAVHYINRMLSIRLF</sequence>
<evidence type="ECO:0000256" key="2">
    <source>
        <dbReference type="SAM" id="Coils"/>
    </source>
</evidence>
<dbReference type="Proteomes" id="UP000694844">
    <property type="component" value="Chromosome 8"/>
</dbReference>
<reference evidence="6" key="1">
    <citation type="submission" date="2025-08" db="UniProtKB">
        <authorList>
            <consortium name="RefSeq"/>
        </authorList>
    </citation>
    <scope>IDENTIFICATION</scope>
    <source>
        <tissue evidence="6">Whole sample</tissue>
    </source>
</reference>
<dbReference type="PROSITE" id="PS50297">
    <property type="entry name" value="ANK_REP_REGION"/>
    <property type="match status" value="3"/>
</dbReference>
<dbReference type="SUPFAM" id="SSF47769">
    <property type="entry name" value="SAM/Pointed domain"/>
    <property type="match status" value="1"/>
</dbReference>
<feature type="compositionally biased region" description="Polar residues" evidence="3">
    <location>
        <begin position="50"/>
        <end position="59"/>
    </location>
</feature>
<feature type="repeat" description="ANK" evidence="1">
    <location>
        <begin position="196"/>
        <end position="228"/>
    </location>
</feature>
<dbReference type="Pfam" id="PF12796">
    <property type="entry name" value="Ank_2"/>
    <property type="match status" value="2"/>
</dbReference>
<dbReference type="GO" id="GO:0071546">
    <property type="term" value="C:pi-body"/>
    <property type="evidence" value="ECO:0007669"/>
    <property type="project" value="TreeGrafter"/>
</dbReference>
<dbReference type="SUPFAM" id="SSF48403">
    <property type="entry name" value="Ankyrin repeat"/>
    <property type="match status" value="1"/>
</dbReference>
<keyword evidence="2" id="KW-0175">Coiled coil</keyword>
<dbReference type="PROSITE" id="PS50105">
    <property type="entry name" value="SAM_DOMAIN"/>
    <property type="match status" value="1"/>
</dbReference>
<organism evidence="5 6">
    <name type="scientific">Crassostrea virginica</name>
    <name type="common">Eastern oyster</name>
    <dbReference type="NCBI Taxonomy" id="6565"/>
    <lineage>
        <taxon>Eukaryota</taxon>
        <taxon>Metazoa</taxon>
        <taxon>Spiralia</taxon>
        <taxon>Lophotrochozoa</taxon>
        <taxon>Mollusca</taxon>
        <taxon>Bivalvia</taxon>
        <taxon>Autobranchia</taxon>
        <taxon>Pteriomorphia</taxon>
        <taxon>Ostreida</taxon>
        <taxon>Ostreoidea</taxon>
        <taxon>Ostreidae</taxon>
        <taxon>Crassostrea</taxon>
    </lineage>
</organism>
<dbReference type="GeneID" id="111106592"/>
<dbReference type="Gene3D" id="1.10.150.50">
    <property type="entry name" value="Transcription Factor, Ets-1"/>
    <property type="match status" value="1"/>
</dbReference>
<dbReference type="PANTHER" id="PTHR24157">
    <property type="entry name" value="ANKYRIN REPEAT, SAM AND BASIC LEUCINE ZIPPER DOMAIN-CONTAINING PROTEIN 1"/>
    <property type="match status" value="1"/>
</dbReference>
<dbReference type="RefSeq" id="XP_022297029.1">
    <property type="nucleotide sequence ID" value="XM_022441321.1"/>
</dbReference>
<feature type="region of interest" description="Disordered" evidence="3">
    <location>
        <begin position="1"/>
        <end position="84"/>
    </location>
</feature>
<evidence type="ECO:0000259" key="4">
    <source>
        <dbReference type="PROSITE" id="PS50105"/>
    </source>
</evidence>
<dbReference type="InterPro" id="IPR002110">
    <property type="entry name" value="Ankyrin_rpt"/>
</dbReference>